<feature type="binding site" evidence="5">
    <location>
        <position position="34"/>
    </location>
    <ligand>
        <name>FAD</name>
        <dbReference type="ChEBI" id="CHEBI:57692"/>
    </ligand>
</feature>
<dbReference type="SUPFAM" id="SSF54373">
    <property type="entry name" value="FAD-linked reductases, C-terminal domain"/>
    <property type="match status" value="1"/>
</dbReference>
<protein>
    <recommendedName>
        <fullName evidence="6">Amine oxidase</fullName>
        <ecNumber evidence="6">1.4.3.-</ecNumber>
    </recommendedName>
</protein>
<keyword evidence="6" id="KW-0274">FAD</keyword>
<dbReference type="PANTHER" id="PTHR43563">
    <property type="entry name" value="AMINE OXIDASE"/>
    <property type="match status" value="1"/>
</dbReference>
<dbReference type="Gene3D" id="3.50.50.60">
    <property type="entry name" value="FAD/NAD(P)-binding domain"/>
    <property type="match status" value="1"/>
</dbReference>
<dbReference type="RefSeq" id="XP_035342638.1">
    <property type="nucleotide sequence ID" value="XM_035486745.1"/>
</dbReference>
<feature type="binding site" evidence="5">
    <location>
        <position position="372"/>
    </location>
    <ligand>
        <name>substrate</name>
    </ligand>
</feature>
<dbReference type="GeneID" id="55991068"/>
<feature type="chain" id="PRO_5028966365" description="Amine oxidase" evidence="7">
    <location>
        <begin position="22"/>
        <end position="483"/>
    </location>
</feature>
<dbReference type="EC" id="1.4.3.-" evidence="6"/>
<evidence type="ECO:0000256" key="2">
    <source>
        <dbReference type="ARBA" id="ARBA00005995"/>
    </source>
</evidence>
<feature type="binding site" evidence="5">
    <location>
        <position position="265"/>
    </location>
    <ligand>
        <name>FAD</name>
        <dbReference type="ChEBI" id="CHEBI:57692"/>
    </ligand>
</feature>
<feature type="binding site" evidence="5">
    <location>
        <position position="455"/>
    </location>
    <ligand>
        <name>FAD</name>
        <dbReference type="ChEBI" id="CHEBI:57692"/>
    </ligand>
</feature>
<evidence type="ECO:0000256" key="6">
    <source>
        <dbReference type="RuleBase" id="RU362067"/>
    </source>
</evidence>
<dbReference type="InterPro" id="IPR001613">
    <property type="entry name" value="Flavin_amine_oxidase"/>
</dbReference>
<dbReference type="Pfam" id="PF01593">
    <property type="entry name" value="Amino_oxidase"/>
    <property type="match status" value="1"/>
</dbReference>
<evidence type="ECO:0000256" key="4">
    <source>
        <dbReference type="ARBA" id="ARBA00048448"/>
    </source>
</evidence>
<evidence type="ECO:0000256" key="1">
    <source>
        <dbReference type="ARBA" id="ARBA00001974"/>
    </source>
</evidence>
<keyword evidence="7" id="KW-0732">Signal</keyword>
<dbReference type="Proteomes" id="UP000509510">
    <property type="component" value="Chromosome II"/>
</dbReference>
<dbReference type="OrthoDB" id="5046242at2759"/>
<comment type="similarity">
    <text evidence="2 6">Belongs to the flavin monoamine oxidase family.</text>
</comment>
<name>A0A7H8QR69_TALRU</name>
<feature type="binding site" evidence="5">
    <location>
        <begin position="53"/>
        <end position="54"/>
    </location>
    <ligand>
        <name>FAD</name>
        <dbReference type="ChEBI" id="CHEBI:57692"/>
    </ligand>
</feature>
<evidence type="ECO:0000256" key="5">
    <source>
        <dbReference type="PIRSR" id="PIRSR601613-1"/>
    </source>
</evidence>
<dbReference type="EMBL" id="CP055899">
    <property type="protein sequence ID" value="QKX56460.1"/>
    <property type="molecule type" value="Genomic_DNA"/>
</dbReference>
<reference evidence="10" key="1">
    <citation type="submission" date="2020-06" db="EMBL/GenBank/DDBJ databases">
        <title>A chromosome-scale genome assembly of Talaromyces rugulosus W13939.</title>
        <authorList>
            <person name="Wang B."/>
            <person name="Guo L."/>
            <person name="Ye K."/>
            <person name="Wang L."/>
        </authorList>
    </citation>
    <scope>NUCLEOTIDE SEQUENCE [LARGE SCALE GENOMIC DNA]</scope>
    <source>
        <strain evidence="10">W13939</strain>
    </source>
</reference>
<dbReference type="SUPFAM" id="SSF51905">
    <property type="entry name" value="FAD/NAD(P)-binding domain"/>
    <property type="match status" value="1"/>
</dbReference>
<evidence type="ECO:0000313" key="9">
    <source>
        <dbReference type="EMBL" id="QKX56460.1"/>
    </source>
</evidence>
<dbReference type="GO" id="GO:0097621">
    <property type="term" value="F:monoamine oxidase activity"/>
    <property type="evidence" value="ECO:0007669"/>
    <property type="project" value="UniProtKB-EC"/>
</dbReference>
<dbReference type="InterPro" id="IPR050703">
    <property type="entry name" value="Flavin_MAO"/>
</dbReference>
<evidence type="ECO:0000256" key="3">
    <source>
        <dbReference type="ARBA" id="ARBA00023002"/>
    </source>
</evidence>
<comment type="cofactor">
    <cofactor evidence="1 6">
        <name>FAD</name>
        <dbReference type="ChEBI" id="CHEBI:57692"/>
    </cofactor>
</comment>
<evidence type="ECO:0000313" key="10">
    <source>
        <dbReference type="Proteomes" id="UP000509510"/>
    </source>
</evidence>
<evidence type="ECO:0000259" key="8">
    <source>
        <dbReference type="Pfam" id="PF01593"/>
    </source>
</evidence>
<dbReference type="PRINTS" id="PR00757">
    <property type="entry name" value="AMINEOXDASEF"/>
</dbReference>
<proteinExistence type="inferred from homology"/>
<accession>A0A7H8QR69</accession>
<dbReference type="KEGG" id="trg:TRUGW13939_03565"/>
<dbReference type="InterPro" id="IPR002937">
    <property type="entry name" value="Amino_oxidase"/>
</dbReference>
<dbReference type="InterPro" id="IPR036188">
    <property type="entry name" value="FAD/NAD-bd_sf"/>
</dbReference>
<comment type="catalytic activity">
    <reaction evidence="4">
        <text>a secondary aliphatic amine + O2 + H2O = a primary amine + an aldehyde + H2O2</text>
        <dbReference type="Rhea" id="RHEA:26414"/>
        <dbReference type="ChEBI" id="CHEBI:15377"/>
        <dbReference type="ChEBI" id="CHEBI:15379"/>
        <dbReference type="ChEBI" id="CHEBI:16240"/>
        <dbReference type="ChEBI" id="CHEBI:17478"/>
        <dbReference type="ChEBI" id="CHEBI:58855"/>
        <dbReference type="ChEBI" id="CHEBI:65296"/>
        <dbReference type="EC" id="1.4.3.4"/>
    </reaction>
</comment>
<dbReference type="PANTHER" id="PTHR43563:SF14">
    <property type="entry name" value="AMINE OXIDASE"/>
    <property type="match status" value="1"/>
</dbReference>
<keyword evidence="3 6" id="KW-0560">Oxidoreductase</keyword>
<feature type="domain" description="Amine oxidase" evidence="8">
    <location>
        <begin position="33"/>
        <end position="479"/>
    </location>
</feature>
<sequence length="483" mass="52293">MYSSYLFSMTPLLAFFSAAHPHDVDVAIIGGGLSGLSAAKDLVEAGKSVVVLEARDRVGGRVLNHQLPNGDVLEMGAEFIGPTQDRVIALANELGISLFPTYDQGNNTFYRNNTRYSYAGDIGAGALPPVSDEALLQLVSVMQTIDSMASELDSNAPWNHPNARIWDSQTFASWAAPLAPHPDAQFVLQLAWASILSTEWIEPSLLYTLAYVAAAGNETTKGSLERLVGVQGGAQEKRVVGGTQLLATRLAERLGERVVVLNAPVRRIQKNDDNRYTVTVDNHSPFTAQDVVVAMSPPMASRILYKPLLPPHRDQLTQRMPMGALGKVHAIYDSPFWRPMGLNGQVLSDSGAIRSIFDSSPPNGTIGVLMGFIEADEMRVLDTLSETEMQDIITKDLVRYFGPPAANVTSCVFQRWDLEEFSRGAPVAYAPPGLLTQYGPALKTSVGGIHFAGTETAEFWTGYMDGAVRSGERVAKEILDIGA</sequence>
<gene>
    <name evidence="9" type="ORF">TRUGW13939_03565</name>
</gene>
<dbReference type="AlphaFoldDB" id="A0A7H8QR69"/>
<keyword evidence="6" id="KW-0285">Flavoprotein</keyword>
<feature type="signal peptide" evidence="7">
    <location>
        <begin position="1"/>
        <end position="21"/>
    </location>
</feature>
<evidence type="ECO:0000256" key="7">
    <source>
        <dbReference type="SAM" id="SignalP"/>
    </source>
</evidence>
<keyword evidence="10" id="KW-1185">Reference proteome</keyword>
<organism evidence="9 10">
    <name type="scientific">Talaromyces rugulosus</name>
    <name type="common">Penicillium rugulosum</name>
    <dbReference type="NCBI Taxonomy" id="121627"/>
    <lineage>
        <taxon>Eukaryota</taxon>
        <taxon>Fungi</taxon>
        <taxon>Dikarya</taxon>
        <taxon>Ascomycota</taxon>
        <taxon>Pezizomycotina</taxon>
        <taxon>Eurotiomycetes</taxon>
        <taxon>Eurotiomycetidae</taxon>
        <taxon>Eurotiales</taxon>
        <taxon>Trichocomaceae</taxon>
        <taxon>Talaromyces</taxon>
        <taxon>Talaromyces sect. Islandici</taxon>
    </lineage>
</organism>